<protein>
    <recommendedName>
        <fullName evidence="2">Peptide deformylase</fullName>
        <shortName evidence="2">PDF</shortName>
        <ecNumber evidence="2">3.5.1.88</ecNumber>
    </recommendedName>
    <alternativeName>
        <fullName evidence="2">Polypeptide deformylase</fullName>
    </alternativeName>
</protein>
<dbReference type="PANTHER" id="PTHR10458">
    <property type="entry name" value="PEPTIDE DEFORMYLASE"/>
    <property type="match status" value="1"/>
</dbReference>
<accession>A0A365H429</accession>
<evidence type="ECO:0000259" key="3">
    <source>
        <dbReference type="PROSITE" id="PS50943"/>
    </source>
</evidence>
<dbReference type="SUPFAM" id="SSF47413">
    <property type="entry name" value="lambda repressor-like DNA-binding domains"/>
    <property type="match status" value="1"/>
</dbReference>
<comment type="similarity">
    <text evidence="1 2">Belongs to the polypeptide deformylase family.</text>
</comment>
<proteinExistence type="inferred from homology"/>
<dbReference type="EC" id="3.5.1.88" evidence="2"/>
<dbReference type="AlphaFoldDB" id="A0A365H429"/>
<dbReference type="SMART" id="SM00530">
    <property type="entry name" value="HTH_XRE"/>
    <property type="match status" value="1"/>
</dbReference>
<gene>
    <name evidence="2" type="primary">def</name>
    <name evidence="4" type="ORF">DPM19_19130</name>
</gene>
<dbReference type="GO" id="GO:0046872">
    <property type="term" value="F:metal ion binding"/>
    <property type="evidence" value="ECO:0007669"/>
    <property type="project" value="UniProtKB-KW"/>
</dbReference>
<dbReference type="PRINTS" id="PR01576">
    <property type="entry name" value="PDEFORMYLASE"/>
</dbReference>
<feature type="active site" evidence="2">
    <location>
        <position position="451"/>
    </location>
</feature>
<dbReference type="Gene3D" id="1.10.260.40">
    <property type="entry name" value="lambda repressor-like DNA-binding domains"/>
    <property type="match status" value="1"/>
</dbReference>
<reference evidence="4 5" key="1">
    <citation type="submission" date="2018-06" db="EMBL/GenBank/DDBJ databases">
        <title>Actinomadura craniellae sp. nov. isolated from marine sponge Craniella sp.</title>
        <authorList>
            <person name="Li L."/>
            <person name="Xu Q.H."/>
            <person name="Lin H.W."/>
            <person name="Lu Y.H."/>
        </authorList>
    </citation>
    <scope>NUCLEOTIDE SEQUENCE [LARGE SCALE GENOMIC DNA]</scope>
    <source>
        <strain evidence="4 5">LHW63021</strain>
    </source>
</reference>
<keyword evidence="2" id="KW-0479">Metal-binding</keyword>
<keyword evidence="2" id="KW-0648">Protein biosynthesis</keyword>
<dbReference type="InterPro" id="IPR010982">
    <property type="entry name" value="Lambda_DNA-bd_dom_sf"/>
</dbReference>
<dbReference type="CDD" id="cd00487">
    <property type="entry name" value="Pep_deformylase"/>
    <property type="match status" value="1"/>
</dbReference>
<dbReference type="GO" id="GO:0003677">
    <property type="term" value="F:DNA binding"/>
    <property type="evidence" value="ECO:0007669"/>
    <property type="project" value="InterPro"/>
</dbReference>
<dbReference type="CDD" id="cd00093">
    <property type="entry name" value="HTH_XRE"/>
    <property type="match status" value="1"/>
</dbReference>
<dbReference type="GO" id="GO:0042586">
    <property type="term" value="F:peptide deformylase activity"/>
    <property type="evidence" value="ECO:0007669"/>
    <property type="project" value="UniProtKB-UniRule"/>
</dbReference>
<evidence type="ECO:0000256" key="1">
    <source>
        <dbReference type="ARBA" id="ARBA00010759"/>
    </source>
</evidence>
<dbReference type="Proteomes" id="UP000251891">
    <property type="component" value="Unassembled WGS sequence"/>
</dbReference>
<dbReference type="PROSITE" id="PS50943">
    <property type="entry name" value="HTH_CROC1"/>
    <property type="match status" value="1"/>
</dbReference>
<keyword evidence="2" id="KW-0378">Hydrolase</keyword>
<evidence type="ECO:0000256" key="2">
    <source>
        <dbReference type="HAMAP-Rule" id="MF_00163"/>
    </source>
</evidence>
<feature type="binding site" evidence="2">
    <location>
        <position position="454"/>
    </location>
    <ligand>
        <name>Fe cation</name>
        <dbReference type="ChEBI" id="CHEBI:24875"/>
    </ligand>
</feature>
<dbReference type="InterPro" id="IPR001387">
    <property type="entry name" value="Cro/C1-type_HTH"/>
</dbReference>
<keyword evidence="2" id="KW-0408">Iron</keyword>
<dbReference type="Gene3D" id="3.90.45.10">
    <property type="entry name" value="Peptide deformylase"/>
    <property type="match status" value="1"/>
</dbReference>
<dbReference type="RefSeq" id="WP_111869306.1">
    <property type="nucleotide sequence ID" value="NZ_QLYX01000008.1"/>
</dbReference>
<dbReference type="InterPro" id="IPR023635">
    <property type="entry name" value="Peptide_deformylase"/>
</dbReference>
<evidence type="ECO:0000313" key="5">
    <source>
        <dbReference type="Proteomes" id="UP000251891"/>
    </source>
</evidence>
<comment type="caution">
    <text evidence="4">The sequence shown here is derived from an EMBL/GenBank/DDBJ whole genome shotgun (WGS) entry which is preliminary data.</text>
</comment>
<dbReference type="GO" id="GO:0006412">
    <property type="term" value="P:translation"/>
    <property type="evidence" value="ECO:0007669"/>
    <property type="project" value="UniProtKB-UniRule"/>
</dbReference>
<keyword evidence="5" id="KW-1185">Reference proteome</keyword>
<dbReference type="Pfam" id="PF13560">
    <property type="entry name" value="HTH_31"/>
    <property type="match status" value="1"/>
</dbReference>
<comment type="function">
    <text evidence="2">Removes the formyl group from the N-terminal Met of newly synthesized proteins. Requires at least a dipeptide for an efficient rate of reaction. N-terminal L-methionine is a prerequisite for activity but the enzyme has broad specificity at other positions.</text>
</comment>
<dbReference type="EMBL" id="QLYX01000008">
    <property type="protein sequence ID" value="RAY13768.1"/>
    <property type="molecule type" value="Genomic_DNA"/>
</dbReference>
<comment type="catalytic activity">
    <reaction evidence="2">
        <text>N-terminal N-formyl-L-methionyl-[peptide] + H2O = N-terminal L-methionyl-[peptide] + formate</text>
        <dbReference type="Rhea" id="RHEA:24420"/>
        <dbReference type="Rhea" id="RHEA-COMP:10639"/>
        <dbReference type="Rhea" id="RHEA-COMP:10640"/>
        <dbReference type="ChEBI" id="CHEBI:15377"/>
        <dbReference type="ChEBI" id="CHEBI:15740"/>
        <dbReference type="ChEBI" id="CHEBI:49298"/>
        <dbReference type="ChEBI" id="CHEBI:64731"/>
        <dbReference type="EC" id="3.5.1.88"/>
    </reaction>
</comment>
<dbReference type="Pfam" id="PF01327">
    <property type="entry name" value="Pep_deformylase"/>
    <property type="match status" value="1"/>
</dbReference>
<feature type="domain" description="HTH cro/C1-type" evidence="3">
    <location>
        <begin position="11"/>
        <end position="58"/>
    </location>
</feature>
<comment type="cofactor">
    <cofactor evidence="2">
        <name>Fe(2+)</name>
        <dbReference type="ChEBI" id="CHEBI:29033"/>
    </cofactor>
    <text evidence="2">Binds 1 Fe(2+) ion.</text>
</comment>
<feature type="binding site" evidence="2">
    <location>
        <position position="450"/>
    </location>
    <ligand>
        <name>Fe cation</name>
        <dbReference type="ChEBI" id="CHEBI:24875"/>
    </ligand>
</feature>
<feature type="binding site" evidence="2">
    <location>
        <position position="408"/>
    </location>
    <ligand>
        <name>Fe cation</name>
        <dbReference type="ChEBI" id="CHEBI:24875"/>
    </ligand>
</feature>
<organism evidence="4 5">
    <name type="scientific">Actinomadura craniellae</name>
    <dbReference type="NCBI Taxonomy" id="2231787"/>
    <lineage>
        <taxon>Bacteria</taxon>
        <taxon>Bacillati</taxon>
        <taxon>Actinomycetota</taxon>
        <taxon>Actinomycetes</taxon>
        <taxon>Streptosporangiales</taxon>
        <taxon>Thermomonosporaceae</taxon>
        <taxon>Actinomadura</taxon>
    </lineage>
</organism>
<sequence>MDDVETFGGVLTRWRKRRRMTGRALADAMGFDRSYISHVEHGRHPASADFARRAEAALSAGGEIWRAWQSAGGTEQPAPPAPRGSGGLVVEHDHAELRYRAGAFTAVMRRAIRNTGPDPVTRYLMRISVDRHPGDPQAANRLYRRHPLTFDELALSARCDGEEMDWQVKLDRDSFKEVWLRFENDRGRFPLYPGERATLEYAYTVGEDKWGPWFQRAVRLHTLRLSVRLVFPADMVPAVWGTHTSATAEAAPLPTPVTRRRDGDTDVFDWSTEDPPLNSRYRLEWRLREHAGPGNTAPPELRTAGDRMRAAGIVQRDDPRLGRAARRIDLPARPGEVRELVDELLAAVQRVREHHVFGKGMGLAAPQIGVDRAVAVVLPPGDDAEPLVLLNPRIIEQSDEEDERYEGCLSFFDVRGLVPRPLRLEVEHTTPDGRQVITVFTDALARLVAHEVDHLHGRLYTDRMRPGVHPIAVAEYQGTGRPWTYPG</sequence>
<name>A0A365H429_9ACTN</name>
<dbReference type="HAMAP" id="MF_00163">
    <property type="entry name" value="Pep_deformylase"/>
    <property type="match status" value="1"/>
</dbReference>
<evidence type="ECO:0000313" key="4">
    <source>
        <dbReference type="EMBL" id="RAY13768.1"/>
    </source>
</evidence>
<dbReference type="OrthoDB" id="3203858at2"/>
<dbReference type="SUPFAM" id="SSF56420">
    <property type="entry name" value="Peptide deformylase"/>
    <property type="match status" value="1"/>
</dbReference>
<dbReference type="PANTHER" id="PTHR10458:SF22">
    <property type="entry name" value="PEPTIDE DEFORMYLASE"/>
    <property type="match status" value="1"/>
</dbReference>
<dbReference type="InterPro" id="IPR036821">
    <property type="entry name" value="Peptide_deformylase_sf"/>
</dbReference>